<dbReference type="Proteomes" id="UP000178272">
    <property type="component" value="Unassembled WGS sequence"/>
</dbReference>
<evidence type="ECO:0000313" key="2">
    <source>
        <dbReference type="Proteomes" id="UP000178272"/>
    </source>
</evidence>
<accession>A0A1G1VAU6</accession>
<comment type="caution">
    <text evidence="1">The sequence shown here is derived from an EMBL/GenBank/DDBJ whole genome shotgun (WGS) entry which is preliminary data.</text>
</comment>
<reference evidence="1 2" key="1">
    <citation type="journal article" date="2016" name="Nat. Commun.">
        <title>Thousands of microbial genomes shed light on interconnected biogeochemical processes in an aquifer system.</title>
        <authorList>
            <person name="Anantharaman K."/>
            <person name="Brown C.T."/>
            <person name="Hug L.A."/>
            <person name="Sharon I."/>
            <person name="Castelle C.J."/>
            <person name="Probst A.J."/>
            <person name="Thomas B.C."/>
            <person name="Singh A."/>
            <person name="Wilkins M.J."/>
            <person name="Karaoz U."/>
            <person name="Brodie E.L."/>
            <person name="Williams K.H."/>
            <person name="Hubbard S.S."/>
            <person name="Banfield J.F."/>
        </authorList>
    </citation>
    <scope>NUCLEOTIDE SEQUENCE [LARGE SCALE GENOMIC DNA]</scope>
</reference>
<gene>
    <name evidence="1" type="ORF">A3F61_00215</name>
</gene>
<evidence type="ECO:0000313" key="1">
    <source>
        <dbReference type="EMBL" id="OGY12332.1"/>
    </source>
</evidence>
<dbReference type="AlphaFoldDB" id="A0A1G1VAU6"/>
<organism evidence="1 2">
    <name type="scientific">Candidatus Blackburnbacteria bacterium RIFCSPHIGHO2_12_FULL_41_13b</name>
    <dbReference type="NCBI Taxonomy" id="1797517"/>
    <lineage>
        <taxon>Bacteria</taxon>
        <taxon>Candidatus Blackburniibacteriota</taxon>
    </lineage>
</organism>
<name>A0A1G1VAU6_9BACT</name>
<protein>
    <submittedName>
        <fullName evidence="1">Uncharacterized protein</fullName>
    </submittedName>
</protein>
<dbReference type="EMBL" id="MHCA01000021">
    <property type="protein sequence ID" value="OGY12332.1"/>
    <property type="molecule type" value="Genomic_DNA"/>
</dbReference>
<dbReference type="STRING" id="1797517.A3F61_00215"/>
<sequence>MLREQNEIALIETESALRVVETTAEVPDSLSSEESAEYRKYREKGGWFSQEIINSVISQAEETLADDKKIYWLKLSPCWGQAKTHASYLGVEASDEQRLLYSLLRICEVDRRQMPIWESPRNPFFASDRAIFAEVLKLPSLAEWNAVQTASRLSKAA</sequence>
<proteinExistence type="predicted"/>